<dbReference type="Proteomes" id="UP000008975">
    <property type="component" value="Chromosome"/>
</dbReference>
<reference key="2">
    <citation type="submission" date="2011-02" db="EMBL/GenBank/DDBJ databases">
        <title>Genome sequence of Microbacterium testaceum StLB037.</title>
        <authorList>
            <person name="Morohoshi T."/>
            <person name="Wang W.Z."/>
            <person name="Someya N."/>
            <person name="Ikeda T."/>
        </authorList>
    </citation>
    <scope>NUCLEOTIDE SEQUENCE</scope>
    <source>
        <strain>StLB037</strain>
    </source>
</reference>
<dbReference type="HOGENOM" id="CLU_1183957_0_0_11"/>
<gene>
    <name evidence="2" type="ordered locus">MTES_1646</name>
</gene>
<dbReference type="NCBIfam" id="TIGR01643">
    <property type="entry name" value="YD_repeat_2x"/>
    <property type="match status" value="3"/>
</dbReference>
<sequence>MTRLGYDRAGCLTFSQDPRYGIRRLSYDAARQLIAATNGIGGATRYAYDDRGRLVSITDPLGAVTTRTYTDLDQVAAQTDPLGRVTTAAYDAAGRQIAQTAPDGVTTEWTYDAAGLASGLSVDGRRVTEIRRDPRTRLALRTPHCTHRASHLWPGTAHTARSVGGSCERRGVRCSPRGSWRDGRDLRCSLADESADSKSRRVRCGNRTLDGWPSHSVRRGQRTRLVSGHAGPDS</sequence>
<dbReference type="Pfam" id="PF05593">
    <property type="entry name" value="RHS_repeat"/>
    <property type="match status" value="2"/>
</dbReference>
<dbReference type="eggNOG" id="COG3209">
    <property type="taxonomic scope" value="Bacteria"/>
</dbReference>
<dbReference type="InterPro" id="IPR006530">
    <property type="entry name" value="YD"/>
</dbReference>
<organism evidence="2 3">
    <name type="scientific">Microbacterium testaceum (strain StLB037)</name>
    <dbReference type="NCBI Taxonomy" id="979556"/>
    <lineage>
        <taxon>Bacteria</taxon>
        <taxon>Bacillati</taxon>
        <taxon>Actinomycetota</taxon>
        <taxon>Actinomycetes</taxon>
        <taxon>Micrococcales</taxon>
        <taxon>Microbacteriaceae</taxon>
        <taxon>Microbacterium</taxon>
    </lineage>
</organism>
<dbReference type="STRING" id="979556.MTES_1646"/>
<reference evidence="2 3" key="1">
    <citation type="journal article" date="2011" name="J. Bacteriol.">
        <title>Genome sequence of Microbacterium testaceum StLB037, an N-acylhomoserine lactone-degrading bacterium isolated from potato leaves.</title>
        <authorList>
            <person name="Morohoshi T."/>
            <person name="Wang W.-Z."/>
            <person name="Someya N."/>
            <person name="Ikeda T."/>
        </authorList>
    </citation>
    <scope>NUCLEOTIDE SEQUENCE [LARGE SCALE GENOMIC DNA]</scope>
    <source>
        <strain evidence="2 3">StLB037</strain>
    </source>
</reference>
<feature type="region of interest" description="Disordered" evidence="1">
    <location>
        <begin position="207"/>
        <end position="234"/>
    </location>
</feature>
<protein>
    <submittedName>
        <fullName evidence="2">Rhs family protein</fullName>
    </submittedName>
</protein>
<dbReference type="AlphaFoldDB" id="E8NAF4"/>
<evidence type="ECO:0000313" key="3">
    <source>
        <dbReference type="Proteomes" id="UP000008975"/>
    </source>
</evidence>
<name>E8NAF4_MICTS</name>
<evidence type="ECO:0000256" key="1">
    <source>
        <dbReference type="SAM" id="MobiDB-lite"/>
    </source>
</evidence>
<dbReference type="InterPro" id="IPR050708">
    <property type="entry name" value="T6SS_VgrG/RHS"/>
</dbReference>
<dbReference type="Gene3D" id="2.180.10.10">
    <property type="entry name" value="RHS repeat-associated core"/>
    <property type="match status" value="2"/>
</dbReference>
<evidence type="ECO:0000313" key="2">
    <source>
        <dbReference type="EMBL" id="BAJ74610.1"/>
    </source>
</evidence>
<dbReference type="PANTHER" id="PTHR32305:SF15">
    <property type="entry name" value="PROTEIN RHSA-RELATED"/>
    <property type="match status" value="1"/>
</dbReference>
<dbReference type="KEGG" id="mts:MTES_1646"/>
<accession>E8NAF4</accession>
<proteinExistence type="predicted"/>
<dbReference type="EMBL" id="AP012052">
    <property type="protein sequence ID" value="BAJ74610.1"/>
    <property type="molecule type" value="Genomic_DNA"/>
</dbReference>
<dbReference type="InterPro" id="IPR031325">
    <property type="entry name" value="RHS_repeat"/>
</dbReference>
<dbReference type="PANTHER" id="PTHR32305">
    <property type="match status" value="1"/>
</dbReference>